<comment type="caution">
    <text evidence="3">The sequence shown here is derived from an EMBL/GenBank/DDBJ whole genome shotgun (WGS) entry which is preliminary data.</text>
</comment>
<keyword evidence="2" id="KW-0472">Membrane</keyword>
<keyword evidence="1" id="KW-0175">Coiled coil</keyword>
<reference evidence="3 4" key="1">
    <citation type="submission" date="2017-01" db="EMBL/GenBank/DDBJ databases">
        <title>Genome Analysis of Deinococcus marmoris KOPRI26562.</title>
        <authorList>
            <person name="Kim J.H."/>
            <person name="Oh H.-M."/>
        </authorList>
    </citation>
    <scope>NUCLEOTIDE SEQUENCE [LARGE SCALE GENOMIC DNA]</scope>
    <source>
        <strain evidence="3 4">KOPRI26562</strain>
    </source>
</reference>
<keyword evidence="4" id="KW-1185">Reference proteome</keyword>
<organism evidence="3 4">
    <name type="scientific">Deinococcus marmoris</name>
    <dbReference type="NCBI Taxonomy" id="249408"/>
    <lineage>
        <taxon>Bacteria</taxon>
        <taxon>Thermotogati</taxon>
        <taxon>Deinococcota</taxon>
        <taxon>Deinococci</taxon>
        <taxon>Deinococcales</taxon>
        <taxon>Deinococcaceae</taxon>
        <taxon>Deinococcus</taxon>
    </lineage>
</organism>
<keyword evidence="2" id="KW-0812">Transmembrane</keyword>
<name>A0A1U7P2Y6_9DEIO</name>
<feature type="transmembrane region" description="Helical" evidence="2">
    <location>
        <begin position="493"/>
        <end position="515"/>
    </location>
</feature>
<keyword evidence="2" id="KW-1133">Transmembrane helix</keyword>
<gene>
    <name evidence="3" type="ORF">BOO71_0002332</name>
</gene>
<dbReference type="Proteomes" id="UP000186607">
    <property type="component" value="Unassembled WGS sequence"/>
</dbReference>
<evidence type="ECO:0000313" key="4">
    <source>
        <dbReference type="Proteomes" id="UP000186607"/>
    </source>
</evidence>
<accession>A0A1U7P2Y6</accession>
<sequence length="1812" mass="192198">MATDPDIRFPIGMDITAFLRQAQQVRAEIAGLNGFNARVKFYANFDEFGKLKEVKTQVSDLGKTATKTGTNFTTMGSDGAAGMLALQTAVVAVDQVIAVFQATLVATFKTAADLQQGMTQLAAVGHFDTNQYEVLKDNFRILSREIPVSALELAELGRQAQLVGIHGVEGTERFVKIMADLGLVMRDVNGQAGDVSHTGEELVKFLRSIDTRPEDMIAGLEDAANSMAALKTQFGVQIPQVIGLATYWSSFGKAAGFTKEQILGVSAGLVSVGARAQASGSTLTKFSQQLLGALNDGGDRAEAFSSIIGITTEEFQKLGRSNPYEILVRFAEAMEQASKAGQSYDTVLARVGIRGVIANRVMAELAKTAPNLRKAAETSAAGAKDSASLSRVAGEATKNWNDESVRLKNSFADLKIALGDQFIPAATTTVKLLAQGANSATEFFRSFEALPQPVKDLGNGLILVGASLVGLRIGITSLLLLRTTLLATSGAFATLRAAQLGAAGAGAAAGGVSLLTNLTRQRSVVTGLTTAWTALKAVQISSIFTGAGAAALNAAPALLAFGSAAVGITAIAGPLAYMTRLFLEQQDVLKATQASQNQYDADMVARYGEQGANAARTLDLLYTIRRETVANLTAARNAGDEAQVKVMETRLAKVSARLTVVRGDVKAAIEEAKKATEGEDKALIRAPGDVVDRNTASQVNKDLRTQREKDYTASLSATAKKLAEINHFYAALETQVKKNVVDDKLRAELLEKINTQRERGLRLAVAQERADAGAEVAKGALEVEKARVDAMQDGLAKQRALRELAVGEVERNAKELARKYAIFPEKVAELEAQSRQKVAAIRQEGARADRDYIAGIVTKLEADATAAIAKAKTGVAGITAQAGQDVSEINRRQTEAIGQVGGDRAAVARIVAAGNALRQARGVELQKDLAEEAKAAKKKAEDAAKEVADAVRATRDRLRAISDAESRGRRELADLIRASTEADQAQDLRGTEGNEAAKLAVIQRYSGRILAARVAGIQEEYAAAQQARKRELDDALADPKATRGERNALTSQYRTDLGTMAAKYAQEVGEANRTAVNALQDAEKQAVAQQNALIVSRAQLNTARAQDALKQAKTTAAEAAGRQAVISALKDELALKVQLAAVASRGTDPAAALAAQQDLIVARAALRDAQDQDRAAPLQRAGEELDLAKARLQLTIDQSATEKDAATARGLALQALREEVALKVKAAGQAQGRGEQITAELAVITARKAVSDAEREDRQQRVSSAAEETARYRTAAEYAASMTVNAGLREKYEGNVRASLAAEAEAYTRIAATAASEQERNGYLDKAADLQRQIARSLEDSRKARLGDLSAARDQQAATLDAALNEARSATERLAARRNLAADAQEQVSYYTELERLYREQGRAQSEIGDAINGRRAAETRVRDLVKEQLDDQKRLADASKTLTTQAAELRDVWAAAMDDSAANRQNRALVRTQAAFVELERTTGTYRTTLKSTTGAVRIGESAIESTGEAISNQSKAISNAQQALSELRSEWEAQKSAVDSLNSSLNTFAGATKNQAVLDGISARAQNAYAESLRAAQDARARYGAGSPEYAAAVDLSAKSFQAASGAIKAAADNQAATVEASARKQAKAYQRTADAMGTVPEVLRKTQDAQQATYQRQADKIKQTAEDLASSLAEQGLGLDIVGALNAAQAGAVGLERKLGGAQKLLKGVLGDGGNVLTISVDPKLAEQVKPAGEVLGQIAARAMISELSRSRLDLERLAPSLANVTTTVNNTINIDGRSTTAPPAVVRATQTILDCAAQKGLKYAARRG</sequence>
<evidence type="ECO:0000256" key="2">
    <source>
        <dbReference type="SAM" id="Phobius"/>
    </source>
</evidence>
<dbReference type="RefSeq" id="WP_075830675.1">
    <property type="nucleotide sequence ID" value="NZ_MSTI01000028.1"/>
</dbReference>
<feature type="coiled-coil region" evidence="1">
    <location>
        <begin position="923"/>
        <end position="957"/>
    </location>
</feature>
<dbReference type="EMBL" id="MSTI01000028">
    <property type="protein sequence ID" value="OLV19531.1"/>
    <property type="molecule type" value="Genomic_DNA"/>
</dbReference>
<dbReference type="OrthoDB" id="2161870at2"/>
<protein>
    <submittedName>
        <fullName evidence="3">TolA protein</fullName>
    </submittedName>
</protein>
<proteinExistence type="predicted"/>
<feature type="transmembrane region" description="Helical" evidence="2">
    <location>
        <begin position="460"/>
        <end position="481"/>
    </location>
</feature>
<evidence type="ECO:0000313" key="3">
    <source>
        <dbReference type="EMBL" id="OLV19531.1"/>
    </source>
</evidence>
<evidence type="ECO:0000256" key="1">
    <source>
        <dbReference type="SAM" id="Coils"/>
    </source>
</evidence>
<dbReference type="STRING" id="249408.BOO71_0002332"/>